<evidence type="ECO:0000256" key="4">
    <source>
        <dbReference type="ARBA" id="ARBA00022692"/>
    </source>
</evidence>
<feature type="transmembrane region" description="Helical" evidence="8">
    <location>
        <begin position="6"/>
        <end position="27"/>
    </location>
</feature>
<dbReference type="OrthoDB" id="2849215at2759"/>
<dbReference type="InterPro" id="IPR052427">
    <property type="entry name" value="Glycosyltrans_GT2/GT47"/>
</dbReference>
<feature type="transmembrane region" description="Helical" evidence="8">
    <location>
        <begin position="418"/>
        <end position="441"/>
    </location>
</feature>
<gene>
    <name evidence="9" type="ORF">CC86DRAFT_422452</name>
</gene>
<dbReference type="SUPFAM" id="SSF53448">
    <property type="entry name" value="Nucleotide-diphospho-sugar transferases"/>
    <property type="match status" value="1"/>
</dbReference>
<keyword evidence="5 8" id="KW-1133">Transmembrane helix</keyword>
<dbReference type="PANTHER" id="PTHR47844:SF1">
    <property type="entry name" value="EXOSTOSIN-LIKE 2"/>
    <property type="match status" value="1"/>
</dbReference>
<evidence type="ECO:0000256" key="1">
    <source>
        <dbReference type="ARBA" id="ARBA00004370"/>
    </source>
</evidence>
<dbReference type="Gene3D" id="3.90.550.10">
    <property type="entry name" value="Spore Coat Polysaccharide Biosynthesis Protein SpsA, Chain A"/>
    <property type="match status" value="1"/>
</dbReference>
<evidence type="ECO:0000256" key="3">
    <source>
        <dbReference type="ARBA" id="ARBA00022679"/>
    </source>
</evidence>
<evidence type="ECO:0000256" key="8">
    <source>
        <dbReference type="SAM" id="Phobius"/>
    </source>
</evidence>
<accession>A0A6A6ZSX9</accession>
<evidence type="ECO:0000313" key="9">
    <source>
        <dbReference type="EMBL" id="KAF2823544.1"/>
    </source>
</evidence>
<evidence type="ECO:0000256" key="5">
    <source>
        <dbReference type="ARBA" id="ARBA00022989"/>
    </source>
</evidence>
<evidence type="ECO:0000256" key="2">
    <source>
        <dbReference type="ARBA" id="ARBA00022676"/>
    </source>
</evidence>
<keyword evidence="3" id="KW-0808">Transferase</keyword>
<keyword evidence="2" id="KW-0328">Glycosyltransferase</keyword>
<evidence type="ECO:0000256" key="6">
    <source>
        <dbReference type="ARBA" id="ARBA00023136"/>
    </source>
</evidence>
<dbReference type="EMBL" id="MU006232">
    <property type="protein sequence ID" value="KAF2823544.1"/>
    <property type="molecule type" value="Genomic_DNA"/>
</dbReference>
<dbReference type="AlphaFoldDB" id="A0A6A6ZSX9"/>
<feature type="transmembrane region" description="Helical" evidence="8">
    <location>
        <begin position="65"/>
        <end position="88"/>
    </location>
</feature>
<keyword evidence="7" id="KW-0325">Glycoprotein</keyword>
<dbReference type="Pfam" id="PF13641">
    <property type="entry name" value="Glyco_tranf_2_3"/>
    <property type="match status" value="1"/>
</dbReference>
<evidence type="ECO:0008006" key="11">
    <source>
        <dbReference type="Google" id="ProtNLM"/>
    </source>
</evidence>
<keyword evidence="6 8" id="KW-0472">Membrane</keyword>
<proteinExistence type="predicted"/>
<dbReference type="PANTHER" id="PTHR47844">
    <property type="entry name" value="SYNTHASE CPS1, PUTATIVE (AFU_ORTHOLOGUE AFUA_7G02500)-RELATED"/>
    <property type="match status" value="1"/>
</dbReference>
<comment type="subcellular location">
    <subcellularLocation>
        <location evidence="1">Membrane</location>
    </subcellularLocation>
</comment>
<protein>
    <recommendedName>
        <fullName evidence="11">Glycosyltransferase family 2 protein</fullName>
    </recommendedName>
</protein>
<name>A0A6A6ZSX9_9PLEO</name>
<organism evidence="9 10">
    <name type="scientific">Ophiobolus disseminans</name>
    <dbReference type="NCBI Taxonomy" id="1469910"/>
    <lineage>
        <taxon>Eukaryota</taxon>
        <taxon>Fungi</taxon>
        <taxon>Dikarya</taxon>
        <taxon>Ascomycota</taxon>
        <taxon>Pezizomycotina</taxon>
        <taxon>Dothideomycetes</taxon>
        <taxon>Pleosporomycetidae</taxon>
        <taxon>Pleosporales</taxon>
        <taxon>Pleosporineae</taxon>
        <taxon>Phaeosphaeriaceae</taxon>
        <taxon>Ophiobolus</taxon>
    </lineage>
</organism>
<dbReference type="GO" id="GO:0016020">
    <property type="term" value="C:membrane"/>
    <property type="evidence" value="ECO:0007669"/>
    <property type="project" value="UniProtKB-SubCell"/>
</dbReference>
<dbReference type="GO" id="GO:0016757">
    <property type="term" value="F:glycosyltransferase activity"/>
    <property type="evidence" value="ECO:0007669"/>
    <property type="project" value="UniProtKB-KW"/>
</dbReference>
<keyword evidence="10" id="KW-1185">Reference proteome</keyword>
<evidence type="ECO:0000313" key="10">
    <source>
        <dbReference type="Proteomes" id="UP000799424"/>
    </source>
</evidence>
<dbReference type="InterPro" id="IPR029044">
    <property type="entry name" value="Nucleotide-diphossugar_trans"/>
</dbReference>
<evidence type="ECO:0000256" key="7">
    <source>
        <dbReference type="ARBA" id="ARBA00023180"/>
    </source>
</evidence>
<reference evidence="9" key="1">
    <citation type="journal article" date="2020" name="Stud. Mycol.">
        <title>101 Dothideomycetes genomes: a test case for predicting lifestyles and emergence of pathogens.</title>
        <authorList>
            <person name="Haridas S."/>
            <person name="Albert R."/>
            <person name="Binder M."/>
            <person name="Bloem J."/>
            <person name="Labutti K."/>
            <person name="Salamov A."/>
            <person name="Andreopoulos B."/>
            <person name="Baker S."/>
            <person name="Barry K."/>
            <person name="Bills G."/>
            <person name="Bluhm B."/>
            <person name="Cannon C."/>
            <person name="Castanera R."/>
            <person name="Culley D."/>
            <person name="Daum C."/>
            <person name="Ezra D."/>
            <person name="Gonzalez J."/>
            <person name="Henrissat B."/>
            <person name="Kuo A."/>
            <person name="Liang C."/>
            <person name="Lipzen A."/>
            <person name="Lutzoni F."/>
            <person name="Magnuson J."/>
            <person name="Mondo S."/>
            <person name="Nolan M."/>
            <person name="Ohm R."/>
            <person name="Pangilinan J."/>
            <person name="Park H.-J."/>
            <person name="Ramirez L."/>
            <person name="Alfaro M."/>
            <person name="Sun H."/>
            <person name="Tritt A."/>
            <person name="Yoshinaga Y."/>
            <person name="Zwiers L.-H."/>
            <person name="Turgeon B."/>
            <person name="Goodwin S."/>
            <person name="Spatafora J."/>
            <person name="Crous P."/>
            <person name="Grigoriev I."/>
        </authorList>
    </citation>
    <scope>NUCLEOTIDE SEQUENCE</scope>
    <source>
        <strain evidence="9">CBS 113818</strain>
    </source>
</reference>
<dbReference type="Proteomes" id="UP000799424">
    <property type="component" value="Unassembled WGS sequence"/>
</dbReference>
<keyword evidence="4 8" id="KW-0812">Transmembrane</keyword>
<sequence>MDASTTVATVLLCATFLWTVFLIYDVCSRPNPPSAIRSAGLLCHNIPAMFLVGTTMAAQSVETTALIWFAALIIFRYWRTLVNIYFWLQYKPAVASTNPKFRAEDCTVIVPTVGPRDNTVYKEMVAAILVNHPELLIFSTNTALATQEKQHNLGPMKVVPETLMLNADISNKRKQVVRAFSKVTTDILVIVDDTAIWHPRFLQAALPAFESKNVGFVGTRKWVKRLHHPRDLTVNIFAGLWKQCVAGCWNTIGAIYLVRHNFEIRATSAADGGVFCVSGRSSLIRSNIVHDHLFEGAFLNKYVLGLGPVMADDDNFITRWVINRGWDIKIQSSEEATMTTTLGTYPLKFPDQCKRWSRTTFRQNPIALFVDRTIWWKWPLTVWTTILPWLYNAALFWDSLAVYTPTQTGMYEQSHHRVAILCATVSFIWITKLVKTIPWFWKYPTDFFLYFMIPAYPLFAY</sequence>